<dbReference type="InterPro" id="IPR007656">
    <property type="entry name" value="GTD-bd"/>
</dbReference>
<reference evidence="7" key="2">
    <citation type="submission" date="2018-05" db="EMBL/GenBank/DDBJ databases">
        <title>OgluRS3 (Oryza glumaepatula Reference Sequence Version 3).</title>
        <authorList>
            <person name="Zhang J."/>
            <person name="Kudrna D."/>
            <person name="Lee S."/>
            <person name="Talag J."/>
            <person name="Welchert J."/>
            <person name="Wing R.A."/>
        </authorList>
    </citation>
    <scope>NUCLEOTIDE SEQUENCE [LARGE SCALE GENOMIC DNA]</scope>
</reference>
<evidence type="ECO:0000313" key="8">
    <source>
        <dbReference type="Proteomes" id="UP000026961"/>
    </source>
</evidence>
<name>A0A0E0AG18_9ORYZ</name>
<dbReference type="PANTHER" id="PTHR31422:SF21">
    <property type="entry name" value="OS07G0162200 PROTEIN"/>
    <property type="match status" value="1"/>
</dbReference>
<keyword evidence="3" id="KW-1133">Transmembrane helix</keyword>
<evidence type="ECO:0000256" key="4">
    <source>
        <dbReference type="ARBA" id="ARBA00023136"/>
    </source>
</evidence>
<feature type="domain" description="GTD-binding" evidence="6">
    <location>
        <begin position="43"/>
        <end position="130"/>
    </location>
</feature>
<sequence>MDPIATASWPSTSASSWPRSVRRRVPEAEEERELGRRVEEMEEAVERLRAEKEAAEAEERDLRAELDAERAAAETAASEAMLMIERLQREKAAALLEARHFRRLADGRADRDGELQDEVASLSALAASYLSLLHAHGIDPDDDDGSNQQEQLQPPVEHLDAEADRESRSVVASPPPSEKVFAYAAATAPAADCGAEVTENLYARVEALEVDWSAMRREVAALRAERAQAVLAREVARRLCREAAVAGERGAVAVAAERPRFSVLAVCKEKEMSYCQVYVLSTTLLCLLLLVDKSVPLHRRRRPQM</sequence>
<dbReference type="PANTHER" id="PTHR31422">
    <property type="entry name" value="BNAANNG28530D PROTEIN"/>
    <property type="match status" value="1"/>
</dbReference>
<dbReference type="HOGENOM" id="CLU_061275_0_0_1"/>
<dbReference type="Pfam" id="PF04576">
    <property type="entry name" value="Zein-binding"/>
    <property type="match status" value="1"/>
</dbReference>
<evidence type="ECO:0000256" key="5">
    <source>
        <dbReference type="SAM" id="MobiDB-lite"/>
    </source>
</evidence>
<keyword evidence="2" id="KW-0812">Transmembrane</keyword>
<keyword evidence="8" id="KW-1185">Reference proteome</keyword>
<dbReference type="STRING" id="40148.A0A0E0AG18"/>
<dbReference type="AlphaFoldDB" id="A0A0E0AG18"/>
<dbReference type="EnsemblPlants" id="OGLUM07G03290.1">
    <property type="protein sequence ID" value="OGLUM07G03290.1"/>
    <property type="gene ID" value="OGLUM07G03290"/>
</dbReference>
<proteinExistence type="predicted"/>
<dbReference type="Proteomes" id="UP000026961">
    <property type="component" value="Chromosome 7"/>
</dbReference>
<evidence type="ECO:0000256" key="1">
    <source>
        <dbReference type="ARBA" id="ARBA00004370"/>
    </source>
</evidence>
<dbReference type="Gramene" id="OGLUM07G03290.1">
    <property type="protein sequence ID" value="OGLUM07G03290.1"/>
    <property type="gene ID" value="OGLUM07G03290"/>
</dbReference>
<dbReference type="GO" id="GO:0016020">
    <property type="term" value="C:membrane"/>
    <property type="evidence" value="ECO:0007669"/>
    <property type="project" value="UniProtKB-SubCell"/>
</dbReference>
<feature type="region of interest" description="Disordered" evidence="5">
    <location>
        <begin position="1"/>
        <end position="41"/>
    </location>
</feature>
<evidence type="ECO:0000259" key="6">
    <source>
        <dbReference type="PROSITE" id="PS51775"/>
    </source>
</evidence>
<organism evidence="7">
    <name type="scientific">Oryza glumipatula</name>
    <dbReference type="NCBI Taxonomy" id="40148"/>
    <lineage>
        <taxon>Eukaryota</taxon>
        <taxon>Viridiplantae</taxon>
        <taxon>Streptophyta</taxon>
        <taxon>Embryophyta</taxon>
        <taxon>Tracheophyta</taxon>
        <taxon>Spermatophyta</taxon>
        <taxon>Magnoliopsida</taxon>
        <taxon>Liliopsida</taxon>
        <taxon>Poales</taxon>
        <taxon>Poaceae</taxon>
        <taxon>BOP clade</taxon>
        <taxon>Oryzoideae</taxon>
        <taxon>Oryzeae</taxon>
        <taxon>Oryzinae</taxon>
        <taxon>Oryza</taxon>
    </lineage>
</organism>
<evidence type="ECO:0000313" key="7">
    <source>
        <dbReference type="EnsemblPlants" id="OGLUM07G03290.1"/>
    </source>
</evidence>
<accession>A0A0E0AG18</accession>
<evidence type="ECO:0000256" key="3">
    <source>
        <dbReference type="ARBA" id="ARBA00022989"/>
    </source>
</evidence>
<keyword evidence="4" id="KW-0472">Membrane</keyword>
<reference evidence="7" key="1">
    <citation type="submission" date="2015-04" db="UniProtKB">
        <authorList>
            <consortium name="EnsemblPlants"/>
        </authorList>
    </citation>
    <scope>IDENTIFICATION</scope>
</reference>
<feature type="compositionally biased region" description="Low complexity" evidence="5">
    <location>
        <begin position="1"/>
        <end position="19"/>
    </location>
</feature>
<dbReference type="GO" id="GO:0080115">
    <property type="term" value="F:myosin XI tail binding"/>
    <property type="evidence" value="ECO:0007669"/>
    <property type="project" value="UniProtKB-ARBA"/>
</dbReference>
<comment type="subcellular location">
    <subcellularLocation>
        <location evidence="1">Membrane</location>
    </subcellularLocation>
</comment>
<protein>
    <recommendedName>
        <fullName evidence="6">GTD-binding domain-containing protein</fullName>
    </recommendedName>
</protein>
<evidence type="ECO:0000256" key="2">
    <source>
        <dbReference type="ARBA" id="ARBA00022692"/>
    </source>
</evidence>
<dbReference type="PROSITE" id="PS51775">
    <property type="entry name" value="GTD_BINDING"/>
    <property type="match status" value="1"/>
</dbReference>